<evidence type="ECO:0000256" key="3">
    <source>
        <dbReference type="HAMAP-Rule" id="MF_02071"/>
    </source>
</evidence>
<dbReference type="InterPro" id="IPR034718">
    <property type="entry name" value="RlpA"/>
</dbReference>
<dbReference type="InterPro" id="IPR012997">
    <property type="entry name" value="RplA"/>
</dbReference>
<comment type="function">
    <text evidence="3">Lytic transglycosylase with a strong preference for naked glycan strands that lack stem peptides.</text>
</comment>
<evidence type="ECO:0000313" key="6">
    <source>
        <dbReference type="EMBL" id="GGG71735.1"/>
    </source>
</evidence>
<reference evidence="6" key="2">
    <citation type="submission" date="2020-09" db="EMBL/GenBank/DDBJ databases">
        <authorList>
            <person name="Sun Q."/>
            <person name="Zhou Y."/>
        </authorList>
    </citation>
    <scope>NUCLEOTIDE SEQUENCE</scope>
    <source>
        <strain evidence="6">CGMCC 1.12997</strain>
    </source>
</reference>
<keyword evidence="7" id="KW-1185">Reference proteome</keyword>
<dbReference type="AlphaFoldDB" id="A0A917M1N9"/>
<dbReference type="Gene3D" id="2.40.40.10">
    <property type="entry name" value="RlpA-like domain"/>
    <property type="match status" value="1"/>
</dbReference>
<dbReference type="InterPro" id="IPR036908">
    <property type="entry name" value="RlpA-like_sf"/>
</dbReference>
<keyword evidence="3" id="KW-0732">Signal</keyword>
<feature type="signal peptide" evidence="3">
    <location>
        <begin position="1"/>
        <end position="34"/>
    </location>
</feature>
<dbReference type="EC" id="4.2.2.-" evidence="3"/>
<dbReference type="PANTHER" id="PTHR34183">
    <property type="entry name" value="ENDOLYTIC PEPTIDOGLYCAN TRANSGLYCOSYLASE RLPA"/>
    <property type="match status" value="1"/>
</dbReference>
<feature type="chain" id="PRO_5038198416" description="Probable endolytic peptidoglycan transglycosylase RlpA" evidence="3">
    <location>
        <begin position="35"/>
        <end position="177"/>
    </location>
</feature>
<proteinExistence type="inferred from homology"/>
<sequence length="177" mass="19276" precursor="true">MKLIPSTIRDRKVTLMKGGVVVVTLMMAFGVASAASDPAPATKGSATQTGQKAKTHHWYQIGEASWYGTRFQGHTTANGEPFNMYALTCAHRSLPLGSWIRVTNLRNHKSIFVRVNDRGPMPDDRIVDLSYAAARAVGIHGLAKVKLEPVRGGDPKLAQELLAQLQIPVMPNGRYGQ</sequence>
<dbReference type="SUPFAM" id="SSF50685">
    <property type="entry name" value="Barwin-like endoglucanases"/>
    <property type="match status" value="1"/>
</dbReference>
<dbReference type="GO" id="GO:0000270">
    <property type="term" value="P:peptidoglycan metabolic process"/>
    <property type="evidence" value="ECO:0007669"/>
    <property type="project" value="UniProtKB-UniRule"/>
</dbReference>
<dbReference type="InterPro" id="IPR009009">
    <property type="entry name" value="RlpA-like_DPBB"/>
</dbReference>
<dbReference type="CDD" id="cd22268">
    <property type="entry name" value="DPBB_RlpA-like"/>
    <property type="match status" value="1"/>
</dbReference>
<dbReference type="PANTHER" id="PTHR34183:SF1">
    <property type="entry name" value="ENDOLYTIC PEPTIDOGLYCAN TRANSGLYCOSYLASE RLPA"/>
    <property type="match status" value="1"/>
</dbReference>
<dbReference type="Pfam" id="PF03330">
    <property type="entry name" value="DPBB_1"/>
    <property type="match status" value="1"/>
</dbReference>
<name>A0A917M1N9_9BACT</name>
<keyword evidence="1 3" id="KW-0456">Lyase</keyword>
<feature type="domain" description="RlpA-like protein double-psi beta-barrel" evidence="5">
    <location>
        <begin position="61"/>
        <end position="145"/>
    </location>
</feature>
<accession>A0A917M1N9</accession>
<comment type="similarity">
    <text evidence="3 4">Belongs to the RlpA family.</text>
</comment>
<dbReference type="RefSeq" id="WP_188553347.1">
    <property type="nucleotide sequence ID" value="NZ_BMGT01000002.1"/>
</dbReference>
<dbReference type="NCBIfam" id="TIGR00413">
    <property type="entry name" value="rlpA"/>
    <property type="match status" value="1"/>
</dbReference>
<gene>
    <name evidence="3" type="primary">rlpA</name>
    <name evidence="6" type="ORF">GCM10011585_12500</name>
</gene>
<protein>
    <recommendedName>
        <fullName evidence="3">Probable endolytic peptidoglycan transglycosylase RlpA</fullName>
        <ecNumber evidence="3">4.2.2.-</ecNumber>
    </recommendedName>
</protein>
<dbReference type="HAMAP" id="MF_02071">
    <property type="entry name" value="RlpA"/>
    <property type="match status" value="1"/>
</dbReference>
<dbReference type="Proteomes" id="UP000647241">
    <property type="component" value="Unassembled WGS sequence"/>
</dbReference>
<reference evidence="6" key="1">
    <citation type="journal article" date="2014" name="Int. J. Syst. Evol. Microbiol.">
        <title>Complete genome sequence of Corynebacterium casei LMG S-19264T (=DSM 44701T), isolated from a smear-ripened cheese.</title>
        <authorList>
            <consortium name="US DOE Joint Genome Institute (JGI-PGF)"/>
            <person name="Walter F."/>
            <person name="Albersmeier A."/>
            <person name="Kalinowski J."/>
            <person name="Ruckert C."/>
        </authorList>
    </citation>
    <scope>NUCLEOTIDE SEQUENCE</scope>
    <source>
        <strain evidence="6">CGMCC 1.12997</strain>
    </source>
</reference>
<organism evidence="6 7">
    <name type="scientific">Edaphobacter dinghuensis</name>
    <dbReference type="NCBI Taxonomy" id="1560005"/>
    <lineage>
        <taxon>Bacteria</taxon>
        <taxon>Pseudomonadati</taxon>
        <taxon>Acidobacteriota</taxon>
        <taxon>Terriglobia</taxon>
        <taxon>Terriglobales</taxon>
        <taxon>Acidobacteriaceae</taxon>
        <taxon>Edaphobacter</taxon>
    </lineage>
</organism>
<evidence type="ECO:0000259" key="5">
    <source>
        <dbReference type="Pfam" id="PF03330"/>
    </source>
</evidence>
<dbReference type="GO" id="GO:0008932">
    <property type="term" value="F:lytic endotransglycosylase activity"/>
    <property type="evidence" value="ECO:0007669"/>
    <property type="project" value="UniProtKB-UniRule"/>
</dbReference>
<comment type="caution">
    <text evidence="6">The sequence shown here is derived from an EMBL/GenBank/DDBJ whole genome shotgun (WGS) entry which is preliminary data.</text>
</comment>
<dbReference type="EMBL" id="BMGT01000002">
    <property type="protein sequence ID" value="GGG71735.1"/>
    <property type="molecule type" value="Genomic_DNA"/>
</dbReference>
<keyword evidence="2 3" id="KW-0961">Cell wall biogenesis/degradation</keyword>
<evidence type="ECO:0000256" key="1">
    <source>
        <dbReference type="ARBA" id="ARBA00023239"/>
    </source>
</evidence>
<dbReference type="GO" id="GO:0071555">
    <property type="term" value="P:cell wall organization"/>
    <property type="evidence" value="ECO:0007669"/>
    <property type="project" value="UniProtKB-KW"/>
</dbReference>
<evidence type="ECO:0000256" key="4">
    <source>
        <dbReference type="RuleBase" id="RU003495"/>
    </source>
</evidence>
<evidence type="ECO:0000313" key="7">
    <source>
        <dbReference type="Proteomes" id="UP000647241"/>
    </source>
</evidence>
<evidence type="ECO:0000256" key="2">
    <source>
        <dbReference type="ARBA" id="ARBA00023316"/>
    </source>
</evidence>